<evidence type="ECO:0000313" key="2">
    <source>
        <dbReference type="Proteomes" id="UP000032582"/>
    </source>
</evidence>
<evidence type="ECO:0000313" key="1">
    <source>
        <dbReference type="EMBL" id="KJF78656.1"/>
    </source>
</evidence>
<dbReference type="PATRIC" id="fig|582.24.peg.1405"/>
<comment type="caution">
    <text evidence="1">The sequence shown here is derived from an EMBL/GenBank/DDBJ whole genome shotgun (WGS) entry which is preliminary data.</text>
</comment>
<name>A0A0D8LC24_MORMO</name>
<dbReference type="AlphaFoldDB" id="A0A0D8LC24"/>
<proteinExistence type="predicted"/>
<sequence length="90" mass="10735">MNIKEYAENNKLSSIPAVQSYRYDKYGNILDYKDRRGIRTIFTYYDGKNGYQDECPPDPFGFDNYVKEKELFLPVMTYLIKRVHYIITVS</sequence>
<protein>
    <submittedName>
        <fullName evidence="1">Uncharacterized protein</fullName>
    </submittedName>
</protein>
<dbReference type="Proteomes" id="UP000032582">
    <property type="component" value="Unassembled WGS sequence"/>
</dbReference>
<organism evidence="1 2">
    <name type="scientific">Morganella morganii</name>
    <name type="common">Proteus morganii</name>
    <dbReference type="NCBI Taxonomy" id="582"/>
    <lineage>
        <taxon>Bacteria</taxon>
        <taxon>Pseudomonadati</taxon>
        <taxon>Pseudomonadota</taxon>
        <taxon>Gammaproteobacteria</taxon>
        <taxon>Enterobacterales</taxon>
        <taxon>Morganellaceae</taxon>
        <taxon>Morganella</taxon>
    </lineage>
</organism>
<accession>A0A0D8LC24</accession>
<reference evidence="1 2" key="1">
    <citation type="submission" date="2015-02" db="EMBL/GenBank/DDBJ databases">
        <title>Whole genome shotgun sequencing of cultured foodborne pathogen.</title>
        <authorList>
            <person name="Timme R."/>
            <person name="Allard M.W."/>
            <person name="Strain E."/>
            <person name="Evans P.S."/>
            <person name="Brown E."/>
        </authorList>
    </citation>
    <scope>NUCLEOTIDE SEQUENCE [LARGE SCALE GENOMIC DNA]</scope>
    <source>
        <strain evidence="1 2">GCSL-TSO-24</strain>
    </source>
</reference>
<dbReference type="EMBL" id="JZSH01000031">
    <property type="protein sequence ID" value="KJF78656.1"/>
    <property type="molecule type" value="Genomic_DNA"/>
</dbReference>
<gene>
    <name evidence="1" type="ORF">UA45_04620</name>
</gene>